<evidence type="ECO:0000256" key="1">
    <source>
        <dbReference type="ARBA" id="ARBA00004496"/>
    </source>
</evidence>
<sequence>MYLVKKGWSSSIMERLASIIESGGALVLPTETVYGLFAKALDEKAVNAVYDLKQRPRDKAMNLNVADFDSILAFSKEQPTYLEKLYQAFLPGPLTVILKANDHVPHWINSGLATVGFRLPSHPITAALIQKTGPLIGPSANLSGKPSGKVFDQIIQDFNFQVIGYADDPFLTGKDSTILDLSGESPVILRQGAITKEELVAKIPELHF</sequence>
<evidence type="ECO:0000256" key="11">
    <source>
        <dbReference type="ARBA" id="ARBA00048366"/>
    </source>
</evidence>
<dbReference type="EMBL" id="HE858529">
    <property type="protein sequence ID" value="CCI62436.1"/>
    <property type="molecule type" value="Genomic_DNA"/>
</dbReference>
<keyword evidence="9" id="KW-0067">ATP-binding</keyword>
<evidence type="ECO:0000259" key="12">
    <source>
        <dbReference type="PROSITE" id="PS51163"/>
    </source>
</evidence>
<dbReference type="InterPro" id="IPR006070">
    <property type="entry name" value="Sua5-like_dom"/>
</dbReference>
<dbReference type="GO" id="GO:0003725">
    <property type="term" value="F:double-stranded RNA binding"/>
    <property type="evidence" value="ECO:0007669"/>
    <property type="project" value="InterPro"/>
</dbReference>
<evidence type="ECO:0000256" key="6">
    <source>
        <dbReference type="ARBA" id="ARBA00022694"/>
    </source>
</evidence>
<dbReference type="GO" id="GO:0000049">
    <property type="term" value="F:tRNA binding"/>
    <property type="evidence" value="ECO:0007669"/>
    <property type="project" value="TreeGrafter"/>
</dbReference>
<evidence type="ECO:0000256" key="10">
    <source>
        <dbReference type="ARBA" id="ARBA00029774"/>
    </source>
</evidence>
<evidence type="ECO:0000256" key="5">
    <source>
        <dbReference type="ARBA" id="ARBA00022679"/>
    </source>
</evidence>
<dbReference type="SUPFAM" id="SSF55821">
    <property type="entry name" value="YrdC/RibB"/>
    <property type="match status" value="1"/>
</dbReference>
<name>A0AB33R4P0_STREQ</name>
<evidence type="ECO:0000256" key="7">
    <source>
        <dbReference type="ARBA" id="ARBA00022695"/>
    </source>
</evidence>
<reference evidence="13 14" key="1">
    <citation type="submission" date="2012-05" db="EMBL/GenBank/DDBJ databases">
        <title>Complete genome sequence of a Streptococcus dysgalactiae subsp. equisimilis strain possessing Lancefield's group A antigen.</title>
        <authorList>
            <person name="Luetticken R."/>
            <person name="Bruellhoff K."/>
            <person name="Van der Linden M."/>
            <person name="Peltroche-Llacsahuanga H."/>
            <person name="Blom J."/>
            <person name="Weber-Lehmann J."/>
            <person name="Ferretti J.J."/>
            <person name="McShan W.M."/>
        </authorList>
    </citation>
    <scope>NUCLEOTIDE SEQUENCE [LARGE SCALE GENOMIC DNA]</scope>
    <source>
        <strain evidence="13 14">AC-2713</strain>
    </source>
</reference>
<dbReference type="GO" id="GO:0005737">
    <property type="term" value="C:cytoplasm"/>
    <property type="evidence" value="ECO:0007669"/>
    <property type="project" value="UniProtKB-SubCell"/>
</dbReference>
<dbReference type="GO" id="GO:0005524">
    <property type="term" value="F:ATP binding"/>
    <property type="evidence" value="ECO:0007669"/>
    <property type="project" value="UniProtKB-KW"/>
</dbReference>
<organism evidence="13 14">
    <name type="scientific">Streptococcus dysgalactiae subsp. equisimilis AC-2713</name>
    <dbReference type="NCBI Taxonomy" id="759913"/>
    <lineage>
        <taxon>Bacteria</taxon>
        <taxon>Bacillati</taxon>
        <taxon>Bacillota</taxon>
        <taxon>Bacilli</taxon>
        <taxon>Lactobacillales</taxon>
        <taxon>Streptococcaceae</taxon>
        <taxon>Streptococcus</taxon>
    </lineage>
</organism>
<gene>
    <name evidence="13" type="ORF">SDSE_0939</name>
</gene>
<dbReference type="AlphaFoldDB" id="A0AB33R4P0"/>
<dbReference type="Gene3D" id="3.90.870.10">
    <property type="entry name" value="DHBP synthase"/>
    <property type="match status" value="1"/>
</dbReference>
<dbReference type="InterPro" id="IPR017945">
    <property type="entry name" value="DHBP_synth_RibB-like_a/b_dom"/>
</dbReference>
<comment type="catalytic activity">
    <reaction evidence="11">
        <text>L-threonine + hydrogencarbonate + ATP = L-threonylcarbamoyladenylate + diphosphate + H2O</text>
        <dbReference type="Rhea" id="RHEA:36407"/>
        <dbReference type="ChEBI" id="CHEBI:15377"/>
        <dbReference type="ChEBI" id="CHEBI:17544"/>
        <dbReference type="ChEBI" id="CHEBI:30616"/>
        <dbReference type="ChEBI" id="CHEBI:33019"/>
        <dbReference type="ChEBI" id="CHEBI:57926"/>
        <dbReference type="ChEBI" id="CHEBI:73682"/>
        <dbReference type="EC" id="2.7.7.87"/>
    </reaction>
</comment>
<dbReference type="InterPro" id="IPR050156">
    <property type="entry name" value="TC-AMP_synthase_SUA5"/>
</dbReference>
<dbReference type="KEGG" id="sdc:SDSE_0939"/>
<keyword evidence="8" id="KW-0547">Nucleotide-binding</keyword>
<dbReference type="GO" id="GO:0006450">
    <property type="term" value="P:regulation of translational fidelity"/>
    <property type="evidence" value="ECO:0007669"/>
    <property type="project" value="TreeGrafter"/>
</dbReference>
<evidence type="ECO:0000313" key="13">
    <source>
        <dbReference type="EMBL" id="CCI62436.1"/>
    </source>
</evidence>
<dbReference type="PANTHER" id="PTHR17490">
    <property type="entry name" value="SUA5"/>
    <property type="match status" value="1"/>
</dbReference>
<dbReference type="PANTHER" id="PTHR17490:SF16">
    <property type="entry name" value="THREONYLCARBAMOYL-AMP SYNTHASE"/>
    <property type="match status" value="1"/>
</dbReference>
<keyword evidence="5" id="KW-0808">Transferase</keyword>
<evidence type="ECO:0000256" key="4">
    <source>
        <dbReference type="ARBA" id="ARBA00022490"/>
    </source>
</evidence>
<dbReference type="PROSITE" id="PS51163">
    <property type="entry name" value="YRDC"/>
    <property type="match status" value="1"/>
</dbReference>
<feature type="domain" description="YrdC-like" evidence="12">
    <location>
        <begin position="10"/>
        <end position="194"/>
    </location>
</feature>
<keyword evidence="7" id="KW-0548">Nucleotidyltransferase</keyword>
<dbReference type="Pfam" id="PF01300">
    <property type="entry name" value="Sua5_yciO_yrdC"/>
    <property type="match status" value="1"/>
</dbReference>
<dbReference type="GO" id="GO:0008033">
    <property type="term" value="P:tRNA processing"/>
    <property type="evidence" value="ECO:0007669"/>
    <property type="project" value="UniProtKB-KW"/>
</dbReference>
<evidence type="ECO:0000256" key="8">
    <source>
        <dbReference type="ARBA" id="ARBA00022741"/>
    </source>
</evidence>
<dbReference type="NCBIfam" id="TIGR00057">
    <property type="entry name" value="L-threonylcarbamoyladenylate synthase"/>
    <property type="match status" value="1"/>
</dbReference>
<dbReference type="EC" id="2.7.7.87" evidence="3"/>
<dbReference type="GO" id="GO:0061710">
    <property type="term" value="F:L-threonylcarbamoyladenylate synthase"/>
    <property type="evidence" value="ECO:0007669"/>
    <property type="project" value="UniProtKB-EC"/>
</dbReference>
<comment type="similarity">
    <text evidence="2">Belongs to the SUA5 family.</text>
</comment>
<evidence type="ECO:0000256" key="3">
    <source>
        <dbReference type="ARBA" id="ARBA00012584"/>
    </source>
</evidence>
<proteinExistence type="inferred from homology"/>
<evidence type="ECO:0000256" key="9">
    <source>
        <dbReference type="ARBA" id="ARBA00022840"/>
    </source>
</evidence>
<accession>A0AB33R4P0</accession>
<keyword evidence="4" id="KW-0963">Cytoplasm</keyword>
<dbReference type="Proteomes" id="UP000009215">
    <property type="component" value="Chromosome"/>
</dbReference>
<keyword evidence="6" id="KW-0819">tRNA processing</keyword>
<evidence type="ECO:0000313" key="14">
    <source>
        <dbReference type="Proteomes" id="UP000009215"/>
    </source>
</evidence>
<comment type="subcellular location">
    <subcellularLocation>
        <location evidence="1">Cytoplasm</location>
    </subcellularLocation>
</comment>
<protein>
    <recommendedName>
        <fullName evidence="10">L-threonylcarbamoyladenylate synthase</fullName>
        <ecNumber evidence="3">2.7.7.87</ecNumber>
    </recommendedName>
    <alternativeName>
        <fullName evidence="10">L-threonylcarbamoyladenylate synthase</fullName>
    </alternativeName>
</protein>
<evidence type="ECO:0000256" key="2">
    <source>
        <dbReference type="ARBA" id="ARBA00007663"/>
    </source>
</evidence>